<sequence>MSSSEITTTVFTEVSRLSTIHNEKNLTKEEVVDLLKYFTKNTEQVSNAESALSVCLNDDLRLDFLRSLIAPTP</sequence>
<gene>
    <name evidence="1" type="ORF">GMARGA_LOCUS18223</name>
</gene>
<dbReference type="Proteomes" id="UP000789901">
    <property type="component" value="Unassembled WGS sequence"/>
</dbReference>
<protein>
    <submittedName>
        <fullName evidence="1">33000_t:CDS:1</fullName>
    </submittedName>
</protein>
<reference evidence="1 2" key="1">
    <citation type="submission" date="2021-06" db="EMBL/GenBank/DDBJ databases">
        <authorList>
            <person name="Kallberg Y."/>
            <person name="Tangrot J."/>
            <person name="Rosling A."/>
        </authorList>
    </citation>
    <scope>NUCLEOTIDE SEQUENCE [LARGE SCALE GENOMIC DNA]</scope>
    <source>
        <strain evidence="1 2">120-4 pot B 10/14</strain>
    </source>
</reference>
<accession>A0ABN7VGD9</accession>
<name>A0ABN7VGD9_GIGMA</name>
<evidence type="ECO:0000313" key="2">
    <source>
        <dbReference type="Proteomes" id="UP000789901"/>
    </source>
</evidence>
<comment type="caution">
    <text evidence="1">The sequence shown here is derived from an EMBL/GenBank/DDBJ whole genome shotgun (WGS) entry which is preliminary data.</text>
</comment>
<proteinExistence type="predicted"/>
<feature type="non-terminal residue" evidence="1">
    <location>
        <position position="73"/>
    </location>
</feature>
<keyword evidence="2" id="KW-1185">Reference proteome</keyword>
<dbReference type="EMBL" id="CAJVQB010014398">
    <property type="protein sequence ID" value="CAG8768135.1"/>
    <property type="molecule type" value="Genomic_DNA"/>
</dbReference>
<evidence type="ECO:0000313" key="1">
    <source>
        <dbReference type="EMBL" id="CAG8768135.1"/>
    </source>
</evidence>
<organism evidence="1 2">
    <name type="scientific">Gigaspora margarita</name>
    <dbReference type="NCBI Taxonomy" id="4874"/>
    <lineage>
        <taxon>Eukaryota</taxon>
        <taxon>Fungi</taxon>
        <taxon>Fungi incertae sedis</taxon>
        <taxon>Mucoromycota</taxon>
        <taxon>Glomeromycotina</taxon>
        <taxon>Glomeromycetes</taxon>
        <taxon>Diversisporales</taxon>
        <taxon>Gigasporaceae</taxon>
        <taxon>Gigaspora</taxon>
    </lineage>
</organism>